<dbReference type="PANTHER" id="PTHR10509">
    <property type="entry name" value="O-METHYLTRANSFERASE-RELATED"/>
    <property type="match status" value="1"/>
</dbReference>
<comment type="caution">
    <text evidence="4">The sequence shown here is derived from an EMBL/GenBank/DDBJ whole genome shotgun (WGS) entry which is preliminary data.</text>
</comment>
<proteinExistence type="predicted"/>
<dbReference type="RefSeq" id="WP_212216173.1">
    <property type="nucleotide sequence ID" value="NZ_JAGUCO010000007.1"/>
</dbReference>
<dbReference type="EC" id="2.1.1.-" evidence="4"/>
<name>A0ABS5JVQ8_9BACT</name>
<evidence type="ECO:0000256" key="1">
    <source>
        <dbReference type="ARBA" id="ARBA00022603"/>
    </source>
</evidence>
<dbReference type="Gene3D" id="3.40.50.150">
    <property type="entry name" value="Vaccinia Virus protein VP39"/>
    <property type="match status" value="1"/>
</dbReference>
<dbReference type="SUPFAM" id="SSF53335">
    <property type="entry name" value="S-adenosyl-L-methionine-dependent methyltransferases"/>
    <property type="match status" value="1"/>
</dbReference>
<dbReference type="PROSITE" id="PS51682">
    <property type="entry name" value="SAM_OMT_I"/>
    <property type="match status" value="1"/>
</dbReference>
<dbReference type="CDD" id="cd02440">
    <property type="entry name" value="AdoMet_MTases"/>
    <property type="match status" value="1"/>
</dbReference>
<evidence type="ECO:0000313" key="4">
    <source>
        <dbReference type="EMBL" id="MBS2098929.1"/>
    </source>
</evidence>
<keyword evidence="3" id="KW-0949">S-adenosyl-L-methionine</keyword>
<dbReference type="GO" id="GO:0008168">
    <property type="term" value="F:methyltransferase activity"/>
    <property type="evidence" value="ECO:0007669"/>
    <property type="project" value="UniProtKB-KW"/>
</dbReference>
<keyword evidence="1 4" id="KW-0489">Methyltransferase</keyword>
<sequence length="214" mass="24760">MEYSIELEQYILDHIDDESDVLKELNRQTHIKMLQPRMLSGHVQGQILKMLVQMIAPTNVLEIGTYTGYSAISMAQGLEKEGATIDTIEINDELEPFVKPFLEKSGFDKKINLHFGDALEVIPQLDKMYDLVFIDGDKRVYPEYYDLLIDKVRPGGYILADNILWDGKIVQELQKNDRYTKGILDFNDQVKSDDRVEKVILPIRDGIFLIRKKH</sequence>
<dbReference type="Pfam" id="PF01596">
    <property type="entry name" value="Methyltransf_3"/>
    <property type="match status" value="1"/>
</dbReference>
<organism evidence="4 5">
    <name type="scientific">Carboxylicivirga linearis</name>
    <dbReference type="NCBI Taxonomy" id="1628157"/>
    <lineage>
        <taxon>Bacteria</taxon>
        <taxon>Pseudomonadati</taxon>
        <taxon>Bacteroidota</taxon>
        <taxon>Bacteroidia</taxon>
        <taxon>Marinilabiliales</taxon>
        <taxon>Marinilabiliaceae</taxon>
        <taxon>Carboxylicivirga</taxon>
    </lineage>
</organism>
<dbReference type="InterPro" id="IPR029063">
    <property type="entry name" value="SAM-dependent_MTases_sf"/>
</dbReference>
<dbReference type="GO" id="GO:0032259">
    <property type="term" value="P:methylation"/>
    <property type="evidence" value="ECO:0007669"/>
    <property type="project" value="UniProtKB-KW"/>
</dbReference>
<accession>A0ABS5JVQ8</accession>
<keyword evidence="2 4" id="KW-0808">Transferase</keyword>
<reference evidence="4 5" key="1">
    <citation type="journal article" date="2015" name="Int. J. Syst. Evol. Microbiol.">
        <title>Carboxylicivirga linearis sp. nov., isolated from a sea cucumber culture pond.</title>
        <authorList>
            <person name="Wang F.Q."/>
            <person name="Zhou Y.X."/>
            <person name="Lin X.Z."/>
            <person name="Chen G.J."/>
            <person name="Du Z.J."/>
        </authorList>
    </citation>
    <scope>NUCLEOTIDE SEQUENCE [LARGE SCALE GENOMIC DNA]</scope>
    <source>
        <strain evidence="4 5">FB218</strain>
    </source>
</reference>
<evidence type="ECO:0000256" key="2">
    <source>
        <dbReference type="ARBA" id="ARBA00022679"/>
    </source>
</evidence>
<gene>
    <name evidence="4" type="ORF">KEM10_11625</name>
</gene>
<keyword evidence="5" id="KW-1185">Reference proteome</keyword>
<dbReference type="EMBL" id="JAGUCO010000007">
    <property type="protein sequence ID" value="MBS2098929.1"/>
    <property type="molecule type" value="Genomic_DNA"/>
</dbReference>
<evidence type="ECO:0000256" key="3">
    <source>
        <dbReference type="ARBA" id="ARBA00022691"/>
    </source>
</evidence>
<evidence type="ECO:0000313" key="5">
    <source>
        <dbReference type="Proteomes" id="UP000708576"/>
    </source>
</evidence>
<dbReference type="InterPro" id="IPR002935">
    <property type="entry name" value="SAM_O-MeTrfase"/>
</dbReference>
<dbReference type="PANTHER" id="PTHR10509:SF14">
    <property type="entry name" value="CAFFEOYL-COA O-METHYLTRANSFERASE 3-RELATED"/>
    <property type="match status" value="1"/>
</dbReference>
<protein>
    <submittedName>
        <fullName evidence="4">Class I SAM-dependent methyltransferase</fullName>
        <ecNumber evidence="4">2.1.1.-</ecNumber>
    </submittedName>
</protein>
<dbReference type="InterPro" id="IPR050362">
    <property type="entry name" value="Cation-dep_OMT"/>
</dbReference>
<dbReference type="Proteomes" id="UP000708576">
    <property type="component" value="Unassembled WGS sequence"/>
</dbReference>